<evidence type="ECO:0000313" key="1">
    <source>
        <dbReference type="EMBL" id="KAF0687877.1"/>
    </source>
</evidence>
<comment type="caution">
    <text evidence="1">The sequence shown here is derived from an EMBL/GenBank/DDBJ whole genome shotgun (WGS) entry which is preliminary data.</text>
</comment>
<dbReference type="EMBL" id="VUJU01016707">
    <property type="protein sequence ID" value="KAF0687877.1"/>
    <property type="molecule type" value="Genomic_DNA"/>
</dbReference>
<sequence length="77" mass="8547">LISLTATCKFFSAIGLAFSFISNNKGLLSNLLISNLSKLFDIAPEIITMLVLFIIENSKSTIMNLCISFLNNIKIQY</sequence>
<gene>
    <name evidence="1" type="ORF">FWK35_00032487</name>
</gene>
<accession>A0A6G0VJ96</accession>
<reference evidence="1 2" key="1">
    <citation type="submission" date="2019-08" db="EMBL/GenBank/DDBJ databases">
        <title>Whole genome of Aphis craccivora.</title>
        <authorList>
            <person name="Voronova N.V."/>
            <person name="Shulinski R.S."/>
            <person name="Bandarenka Y.V."/>
            <person name="Zhorov D.G."/>
            <person name="Warner D."/>
        </authorList>
    </citation>
    <scope>NUCLEOTIDE SEQUENCE [LARGE SCALE GENOMIC DNA]</scope>
    <source>
        <strain evidence="1">180601</strain>
        <tissue evidence="1">Whole Body</tissue>
    </source>
</reference>
<name>A0A6G0VJ96_APHCR</name>
<dbReference type="AlphaFoldDB" id="A0A6G0VJ96"/>
<dbReference type="Proteomes" id="UP000478052">
    <property type="component" value="Unassembled WGS sequence"/>
</dbReference>
<proteinExistence type="predicted"/>
<organism evidence="1 2">
    <name type="scientific">Aphis craccivora</name>
    <name type="common">Cowpea aphid</name>
    <dbReference type="NCBI Taxonomy" id="307492"/>
    <lineage>
        <taxon>Eukaryota</taxon>
        <taxon>Metazoa</taxon>
        <taxon>Ecdysozoa</taxon>
        <taxon>Arthropoda</taxon>
        <taxon>Hexapoda</taxon>
        <taxon>Insecta</taxon>
        <taxon>Pterygota</taxon>
        <taxon>Neoptera</taxon>
        <taxon>Paraneoptera</taxon>
        <taxon>Hemiptera</taxon>
        <taxon>Sternorrhyncha</taxon>
        <taxon>Aphidomorpha</taxon>
        <taxon>Aphidoidea</taxon>
        <taxon>Aphididae</taxon>
        <taxon>Aphidini</taxon>
        <taxon>Aphis</taxon>
        <taxon>Aphis</taxon>
    </lineage>
</organism>
<feature type="non-terminal residue" evidence="1">
    <location>
        <position position="1"/>
    </location>
</feature>
<evidence type="ECO:0000313" key="2">
    <source>
        <dbReference type="Proteomes" id="UP000478052"/>
    </source>
</evidence>
<keyword evidence="2" id="KW-1185">Reference proteome</keyword>
<protein>
    <submittedName>
        <fullName evidence="1">Uncharacterized protein</fullName>
    </submittedName>
</protein>